<protein>
    <recommendedName>
        <fullName evidence="2">Serine hydrolase domain-containing protein</fullName>
    </recommendedName>
</protein>
<dbReference type="Gene3D" id="3.40.50.1820">
    <property type="entry name" value="alpha/beta hydrolase"/>
    <property type="match status" value="1"/>
</dbReference>
<dbReference type="SUPFAM" id="SSF53474">
    <property type="entry name" value="alpha/beta-Hydrolases"/>
    <property type="match status" value="1"/>
</dbReference>
<evidence type="ECO:0000256" key="1">
    <source>
        <dbReference type="ARBA" id="ARBA00022801"/>
    </source>
</evidence>
<accession>A0ABN9QRA2</accession>
<name>A0ABN9QRA2_9DINO</name>
<evidence type="ECO:0000313" key="3">
    <source>
        <dbReference type="EMBL" id="CAK0807998.1"/>
    </source>
</evidence>
<dbReference type="Proteomes" id="UP001189429">
    <property type="component" value="Unassembled WGS sequence"/>
</dbReference>
<dbReference type="Pfam" id="PF03959">
    <property type="entry name" value="FSH1"/>
    <property type="match status" value="1"/>
</dbReference>
<sequence length="130" mass="13631">MRAACEQGAPFDGVLGFSNGAAAAAVLLSELHGAGGVPAPRFAILCAGFLPPALVGAPRLPIASLHVVGRNDKRVPLEQARQLQGLFVEPEELLHEREHLVPQRSPETEAVASWLSAWSASQRPASRGPG</sequence>
<keyword evidence="4" id="KW-1185">Reference proteome</keyword>
<evidence type="ECO:0000259" key="2">
    <source>
        <dbReference type="Pfam" id="PF03959"/>
    </source>
</evidence>
<dbReference type="PANTHER" id="PTHR48070">
    <property type="entry name" value="ESTERASE OVCA2"/>
    <property type="match status" value="1"/>
</dbReference>
<dbReference type="EMBL" id="CAUYUJ010004069">
    <property type="protein sequence ID" value="CAK0807998.1"/>
    <property type="molecule type" value="Genomic_DNA"/>
</dbReference>
<reference evidence="3" key="1">
    <citation type="submission" date="2023-10" db="EMBL/GenBank/DDBJ databases">
        <authorList>
            <person name="Chen Y."/>
            <person name="Shah S."/>
            <person name="Dougan E. K."/>
            <person name="Thang M."/>
            <person name="Chan C."/>
        </authorList>
    </citation>
    <scope>NUCLEOTIDE SEQUENCE [LARGE SCALE GENOMIC DNA]</scope>
</reference>
<evidence type="ECO:0000313" key="4">
    <source>
        <dbReference type="Proteomes" id="UP001189429"/>
    </source>
</evidence>
<gene>
    <name evidence="3" type="ORF">PCOR1329_LOCUS13715</name>
</gene>
<dbReference type="InterPro" id="IPR050593">
    <property type="entry name" value="LovG"/>
</dbReference>
<dbReference type="InterPro" id="IPR005645">
    <property type="entry name" value="FSH-like_dom"/>
</dbReference>
<feature type="domain" description="Serine hydrolase" evidence="2">
    <location>
        <begin position="4"/>
        <end position="110"/>
    </location>
</feature>
<keyword evidence="1" id="KW-0378">Hydrolase</keyword>
<dbReference type="InterPro" id="IPR029058">
    <property type="entry name" value="AB_hydrolase_fold"/>
</dbReference>
<comment type="caution">
    <text evidence="3">The sequence shown here is derived from an EMBL/GenBank/DDBJ whole genome shotgun (WGS) entry which is preliminary data.</text>
</comment>
<dbReference type="PANTHER" id="PTHR48070:SF6">
    <property type="entry name" value="ESTERASE OVCA2"/>
    <property type="match status" value="1"/>
</dbReference>
<proteinExistence type="predicted"/>
<organism evidence="3 4">
    <name type="scientific">Prorocentrum cordatum</name>
    <dbReference type="NCBI Taxonomy" id="2364126"/>
    <lineage>
        <taxon>Eukaryota</taxon>
        <taxon>Sar</taxon>
        <taxon>Alveolata</taxon>
        <taxon>Dinophyceae</taxon>
        <taxon>Prorocentrales</taxon>
        <taxon>Prorocentraceae</taxon>
        <taxon>Prorocentrum</taxon>
    </lineage>
</organism>